<feature type="binding site" evidence="8">
    <location>
        <position position="189"/>
    </location>
    <ligand>
        <name>substrate</name>
    </ligand>
</feature>
<dbReference type="InterPro" id="IPR002315">
    <property type="entry name" value="tRNA-synt_gly"/>
</dbReference>
<dbReference type="NCBIfam" id="NF003211">
    <property type="entry name" value="PRK04173.1"/>
    <property type="match status" value="1"/>
</dbReference>
<comment type="similarity">
    <text evidence="1 8">Belongs to the class-II aminoacyl-tRNA synthetase family.</text>
</comment>
<evidence type="ECO:0000256" key="1">
    <source>
        <dbReference type="ARBA" id="ARBA00008226"/>
    </source>
</evidence>
<dbReference type="InterPro" id="IPR036621">
    <property type="entry name" value="Anticodon-bd_dom_sf"/>
</dbReference>
<feature type="binding site" evidence="8">
    <location>
        <begin position="236"/>
        <end position="240"/>
    </location>
    <ligand>
        <name>substrate</name>
    </ligand>
</feature>
<sequence length="510" mass="57056">MPASSMEELVSLCKRRGFIFQGSEIYGGLQGFYDYGPLGVELKNNIKAAWWRSNVYERDDMEGLDSSIIMHRMVLRHSGHEATFADPMVDNKKNNKRYRLDHLVKDQKADVIERVAQGIGEDAANFPAVVAALVAQPAKASEVLKAAGVRDAFSGEVGDWTEPKPFNMMFKTTIGPVADEESYGYLRPETAQGIFTNFKNVVDSTSRRLPFGIAQIGKAFRNEITPRNFIFRVRELEQMEIEFFCVPGTDETWHEHWLEKRLSWWEAQGVPRSKIALLDVPPEDLAHYSKRTYDLMYDYPTLGFEEIEGIANRSDYDLGSHTKSQAELNLVATVTENNDSIAKLTIPHPETNKPVVPFVIEPSAGVDRALLAVLSEAFTKETLENGNERIVLKLKPHLAPIKVAVIPLARNREEITTVAKAIKAELQGLGLGRVLYEDSGNIGKAYRRHDEVGTPYCVTVDFDTLGLGGGEGKTSDPALKDTVTVRDRDTLAQTRVKISELAGWIREKLN</sequence>
<feature type="binding site" evidence="8">
    <location>
        <begin position="221"/>
        <end position="223"/>
    </location>
    <ligand>
        <name>ATP</name>
        <dbReference type="ChEBI" id="CHEBI:30616"/>
    </ligand>
</feature>
<dbReference type="Proteomes" id="UP000030634">
    <property type="component" value="Chromosome"/>
</dbReference>
<evidence type="ECO:0000256" key="6">
    <source>
        <dbReference type="ARBA" id="ARBA00022917"/>
    </source>
</evidence>
<dbReference type="GO" id="GO:0004820">
    <property type="term" value="F:glycine-tRNA ligase activity"/>
    <property type="evidence" value="ECO:0007669"/>
    <property type="project" value="UniProtKB-UniRule"/>
</dbReference>
<keyword evidence="3 8" id="KW-0436">Ligase</keyword>
<name>A0A0A7KKM1_9DEIO</name>
<dbReference type="PANTHER" id="PTHR10745:SF8">
    <property type="entry name" value="DNA POLYMERASE SUBUNIT GAMMA-2, MITOCHONDRIAL"/>
    <property type="match status" value="1"/>
</dbReference>
<dbReference type="EMBL" id="CP010028">
    <property type="protein sequence ID" value="AIZ45764.1"/>
    <property type="molecule type" value="Genomic_DNA"/>
</dbReference>
<dbReference type="Pfam" id="PF03129">
    <property type="entry name" value="HGTP_anticodon"/>
    <property type="match status" value="1"/>
</dbReference>
<dbReference type="CDD" id="cd00774">
    <property type="entry name" value="GlyRS-like_core"/>
    <property type="match status" value="1"/>
</dbReference>
<gene>
    <name evidence="8" type="primary">glyQS</name>
    <name evidence="10" type="ORF">QR90_12815</name>
</gene>
<evidence type="ECO:0000259" key="9">
    <source>
        <dbReference type="PROSITE" id="PS50862"/>
    </source>
</evidence>
<dbReference type="HAMAP" id="MF_00253_B">
    <property type="entry name" value="Gly_tRNA_synth_B"/>
    <property type="match status" value="1"/>
</dbReference>
<dbReference type="CDD" id="cd00858">
    <property type="entry name" value="GlyRS_anticodon"/>
    <property type="match status" value="1"/>
</dbReference>
<keyword evidence="5 8" id="KW-0067">ATP-binding</keyword>
<comment type="function">
    <text evidence="8">Catalyzes the attachment of glycine to tRNA(Gly).</text>
</comment>
<feature type="binding site" evidence="8">
    <location>
        <begin position="361"/>
        <end position="365"/>
    </location>
    <ligand>
        <name>substrate</name>
    </ligand>
</feature>
<evidence type="ECO:0000256" key="2">
    <source>
        <dbReference type="ARBA" id="ARBA00022490"/>
    </source>
</evidence>
<feature type="binding site" evidence="8">
    <location>
        <begin position="231"/>
        <end position="236"/>
    </location>
    <ligand>
        <name>ATP</name>
        <dbReference type="ChEBI" id="CHEBI:30616"/>
    </ligand>
</feature>
<dbReference type="PRINTS" id="PR01043">
    <property type="entry name" value="TRNASYNTHGLY"/>
</dbReference>
<evidence type="ECO:0000256" key="8">
    <source>
        <dbReference type="HAMAP-Rule" id="MF_00253"/>
    </source>
</evidence>
<dbReference type="GO" id="GO:0006426">
    <property type="term" value="P:glycyl-tRNA aminoacylation"/>
    <property type="evidence" value="ECO:0007669"/>
    <property type="project" value="UniProtKB-UniRule"/>
</dbReference>
<evidence type="ECO:0000256" key="5">
    <source>
        <dbReference type="ARBA" id="ARBA00022840"/>
    </source>
</evidence>
<organism evidence="10 11">
    <name type="scientific">Deinococcus radiopugnans</name>
    <dbReference type="NCBI Taxonomy" id="57497"/>
    <lineage>
        <taxon>Bacteria</taxon>
        <taxon>Thermotogati</taxon>
        <taxon>Deinococcota</taxon>
        <taxon>Deinococci</taxon>
        <taxon>Deinococcales</taxon>
        <taxon>Deinococcaceae</taxon>
        <taxon>Deinococcus</taxon>
    </lineage>
</organism>
<evidence type="ECO:0000256" key="4">
    <source>
        <dbReference type="ARBA" id="ARBA00022741"/>
    </source>
</evidence>
<dbReference type="NCBIfam" id="TIGR00389">
    <property type="entry name" value="glyS_dimeric"/>
    <property type="match status" value="1"/>
</dbReference>
<dbReference type="Gene3D" id="3.30.40.230">
    <property type="match status" value="1"/>
</dbReference>
<dbReference type="InterPro" id="IPR022961">
    <property type="entry name" value="Gly_tRNA_ligase_bac"/>
</dbReference>
<dbReference type="PANTHER" id="PTHR10745">
    <property type="entry name" value="GLYCYL-TRNA SYNTHETASE/DNA POLYMERASE SUBUNIT GAMMA-2"/>
    <property type="match status" value="1"/>
</dbReference>
<reference evidence="11" key="1">
    <citation type="submission" date="2014-11" db="EMBL/GenBank/DDBJ databases">
        <title>Hymenobacter sp. DG25B genome submission.</title>
        <authorList>
            <person name="Jung H.-Y."/>
            <person name="Kim M.K."/>
            <person name="Srinivasan S."/>
            <person name="Lim S."/>
        </authorList>
    </citation>
    <scope>NUCLEOTIDE SEQUENCE [LARGE SCALE GENOMIC DNA]</scope>
    <source>
        <strain evidence="11">DY59</strain>
    </source>
</reference>
<dbReference type="GO" id="GO:0005524">
    <property type="term" value="F:ATP binding"/>
    <property type="evidence" value="ECO:0007669"/>
    <property type="project" value="UniProtKB-UniRule"/>
</dbReference>
<dbReference type="AlphaFoldDB" id="A0A0A7KKM1"/>
<evidence type="ECO:0000256" key="7">
    <source>
        <dbReference type="ARBA" id="ARBA00023146"/>
    </source>
</evidence>
<dbReference type="InterPro" id="IPR045864">
    <property type="entry name" value="aa-tRNA-synth_II/BPL/LPL"/>
</dbReference>
<comment type="subcellular location">
    <subcellularLocation>
        <location evidence="8">Cytoplasm</location>
    </subcellularLocation>
</comment>
<evidence type="ECO:0000313" key="10">
    <source>
        <dbReference type="EMBL" id="AIZ45764.1"/>
    </source>
</evidence>
<protein>
    <recommendedName>
        <fullName evidence="8">Glycine--tRNA ligase</fullName>
        <ecNumber evidence="8">6.1.1.14</ecNumber>
    </recommendedName>
    <alternativeName>
        <fullName evidence="8">Glycyl-tRNA synthetase</fullName>
        <shortName evidence="8">GlyRS</shortName>
    </alternativeName>
</protein>
<dbReference type="Gene3D" id="3.40.50.800">
    <property type="entry name" value="Anticodon-binding domain"/>
    <property type="match status" value="1"/>
</dbReference>
<accession>A0A0A7KKM1</accession>
<dbReference type="STRING" id="1182571.QR90_12815"/>
<dbReference type="InterPro" id="IPR033731">
    <property type="entry name" value="GlyRS-like_core"/>
</dbReference>
<comment type="catalytic activity">
    <reaction evidence="8">
        <text>tRNA(Gly) + glycine + ATP = glycyl-tRNA(Gly) + AMP + diphosphate</text>
        <dbReference type="Rhea" id="RHEA:16013"/>
        <dbReference type="Rhea" id="RHEA-COMP:9664"/>
        <dbReference type="Rhea" id="RHEA-COMP:9683"/>
        <dbReference type="ChEBI" id="CHEBI:30616"/>
        <dbReference type="ChEBI" id="CHEBI:33019"/>
        <dbReference type="ChEBI" id="CHEBI:57305"/>
        <dbReference type="ChEBI" id="CHEBI:78442"/>
        <dbReference type="ChEBI" id="CHEBI:78522"/>
        <dbReference type="ChEBI" id="CHEBI:456215"/>
        <dbReference type="EC" id="6.1.1.14"/>
    </reaction>
</comment>
<dbReference type="InterPro" id="IPR027031">
    <property type="entry name" value="Gly-tRNA_synthase/POLG2"/>
</dbReference>
<feature type="binding site" evidence="8">
    <location>
        <position position="99"/>
    </location>
    <ligand>
        <name>substrate</name>
    </ligand>
</feature>
<evidence type="ECO:0000313" key="11">
    <source>
        <dbReference type="Proteomes" id="UP000030634"/>
    </source>
</evidence>
<keyword evidence="2 8" id="KW-0963">Cytoplasm</keyword>
<dbReference type="Gene3D" id="3.30.930.10">
    <property type="entry name" value="Bira Bifunctional Protein, Domain 2"/>
    <property type="match status" value="1"/>
</dbReference>
<dbReference type="InterPro" id="IPR002314">
    <property type="entry name" value="aa-tRNA-synt_IIb"/>
</dbReference>
<keyword evidence="4 8" id="KW-0547">Nucleotide-binding</keyword>
<dbReference type="InterPro" id="IPR006195">
    <property type="entry name" value="aa-tRNA-synth_II"/>
</dbReference>
<feature type="binding site" evidence="8">
    <location>
        <begin position="365"/>
        <end position="368"/>
    </location>
    <ligand>
        <name>ATP</name>
        <dbReference type="ChEBI" id="CHEBI:30616"/>
    </ligand>
</feature>
<dbReference type="InterPro" id="IPR004154">
    <property type="entry name" value="Anticodon-bd"/>
</dbReference>
<dbReference type="Pfam" id="PF00587">
    <property type="entry name" value="tRNA-synt_2b"/>
    <property type="match status" value="1"/>
</dbReference>
<keyword evidence="7 8" id="KW-0030">Aminoacyl-tRNA synthetase</keyword>
<dbReference type="EC" id="6.1.1.14" evidence="8"/>
<feature type="binding site" evidence="8">
    <location>
        <begin position="306"/>
        <end position="307"/>
    </location>
    <ligand>
        <name>ATP</name>
        <dbReference type="ChEBI" id="CHEBI:30616"/>
    </ligand>
</feature>
<proteinExistence type="inferred from homology"/>
<dbReference type="PROSITE" id="PS50862">
    <property type="entry name" value="AA_TRNA_LIGASE_II"/>
    <property type="match status" value="1"/>
</dbReference>
<dbReference type="RefSeq" id="WP_039685082.1">
    <property type="nucleotide sequence ID" value="NZ_CP010028.1"/>
</dbReference>
<dbReference type="KEGG" id="dsw:QR90_12815"/>
<dbReference type="HOGENOM" id="CLU_015515_2_1_0"/>
<dbReference type="GO" id="GO:0005737">
    <property type="term" value="C:cytoplasm"/>
    <property type="evidence" value="ECO:0007669"/>
    <property type="project" value="UniProtKB-SubCell"/>
</dbReference>
<evidence type="ECO:0000256" key="3">
    <source>
        <dbReference type="ARBA" id="ARBA00022598"/>
    </source>
</evidence>
<comment type="subunit">
    <text evidence="8">Homodimer.</text>
</comment>
<feature type="domain" description="Aminoacyl-transfer RNA synthetases class-II family profile" evidence="9">
    <location>
        <begin position="8"/>
        <end position="396"/>
    </location>
</feature>
<dbReference type="SUPFAM" id="SSF52954">
    <property type="entry name" value="Class II aaRS ABD-related"/>
    <property type="match status" value="1"/>
</dbReference>
<keyword evidence="6 8" id="KW-0648">Protein biosynthesis</keyword>
<dbReference type="SUPFAM" id="SSF55681">
    <property type="entry name" value="Class II aaRS and biotin synthetases"/>
    <property type="match status" value="1"/>
</dbReference>